<organism evidence="2 3">
    <name type="scientific">Trifolium medium</name>
    <dbReference type="NCBI Taxonomy" id="97028"/>
    <lineage>
        <taxon>Eukaryota</taxon>
        <taxon>Viridiplantae</taxon>
        <taxon>Streptophyta</taxon>
        <taxon>Embryophyta</taxon>
        <taxon>Tracheophyta</taxon>
        <taxon>Spermatophyta</taxon>
        <taxon>Magnoliopsida</taxon>
        <taxon>eudicotyledons</taxon>
        <taxon>Gunneridae</taxon>
        <taxon>Pentapetalae</taxon>
        <taxon>rosids</taxon>
        <taxon>fabids</taxon>
        <taxon>Fabales</taxon>
        <taxon>Fabaceae</taxon>
        <taxon>Papilionoideae</taxon>
        <taxon>50 kb inversion clade</taxon>
        <taxon>NPAAA clade</taxon>
        <taxon>Hologalegina</taxon>
        <taxon>IRL clade</taxon>
        <taxon>Trifolieae</taxon>
        <taxon>Trifolium</taxon>
    </lineage>
</organism>
<feature type="non-terminal residue" evidence="2">
    <location>
        <position position="39"/>
    </location>
</feature>
<dbReference type="EMBL" id="LXQA010285048">
    <property type="protein sequence ID" value="MCI40886.1"/>
    <property type="molecule type" value="Genomic_DNA"/>
</dbReference>
<keyword evidence="3" id="KW-1185">Reference proteome</keyword>
<dbReference type="Proteomes" id="UP000265520">
    <property type="component" value="Unassembled WGS sequence"/>
</dbReference>
<feature type="compositionally biased region" description="Polar residues" evidence="1">
    <location>
        <begin position="11"/>
        <end position="27"/>
    </location>
</feature>
<accession>A0A392RZ82</accession>
<sequence length="39" mass="4140">MDKVSGHEGESINSCLDDSVLKNNPSNKEAGEENLPPKG</sequence>
<feature type="region of interest" description="Disordered" evidence="1">
    <location>
        <begin position="1"/>
        <end position="39"/>
    </location>
</feature>
<comment type="caution">
    <text evidence="2">The sequence shown here is derived from an EMBL/GenBank/DDBJ whole genome shotgun (WGS) entry which is preliminary data.</text>
</comment>
<dbReference type="AlphaFoldDB" id="A0A392RZ82"/>
<protein>
    <submittedName>
        <fullName evidence="2">Uncharacterized protein</fullName>
    </submittedName>
</protein>
<evidence type="ECO:0000256" key="1">
    <source>
        <dbReference type="SAM" id="MobiDB-lite"/>
    </source>
</evidence>
<name>A0A392RZ82_9FABA</name>
<evidence type="ECO:0000313" key="2">
    <source>
        <dbReference type="EMBL" id="MCI40886.1"/>
    </source>
</evidence>
<feature type="compositionally biased region" description="Basic and acidic residues" evidence="1">
    <location>
        <begin position="1"/>
        <end position="10"/>
    </location>
</feature>
<reference evidence="2 3" key="1">
    <citation type="journal article" date="2018" name="Front. Plant Sci.">
        <title>Red Clover (Trifolium pratense) and Zigzag Clover (T. medium) - A Picture of Genomic Similarities and Differences.</title>
        <authorList>
            <person name="Dluhosova J."/>
            <person name="Istvanek J."/>
            <person name="Nedelnik J."/>
            <person name="Repkova J."/>
        </authorList>
    </citation>
    <scope>NUCLEOTIDE SEQUENCE [LARGE SCALE GENOMIC DNA]</scope>
    <source>
        <strain evidence="3">cv. 10/8</strain>
        <tissue evidence="2">Leaf</tissue>
    </source>
</reference>
<evidence type="ECO:0000313" key="3">
    <source>
        <dbReference type="Proteomes" id="UP000265520"/>
    </source>
</evidence>
<proteinExistence type="predicted"/>